<dbReference type="SMART" id="SM00028">
    <property type="entry name" value="TPR"/>
    <property type="match status" value="4"/>
</dbReference>
<dbReference type="OrthoDB" id="238183at2"/>
<sequence length="707" mass="80862">MKIDLTPTATLTLQQAFQLGVNTYQEGKKAKAREIFESILEKAPEAVDVLQVLAVLDSEDGHYVKAEQKLNTALSLCPDDIALKLDLAHTLKLQGRNIDALSKLDEILNVSPQHQGALQLQGEIHQAMGNRGQSQQSNKALEQVTQKQKQQLEQEIEKTLETVALLLAGQNYLPAEQLLQSMLLLCPNHLDLQLKLATVYTLQEKYTNATHQLKLALELSPDNENIALMLMKLYRQIKQHGKGIDVYKTMMRNKQLQSFELKKLLSELLMLKGDYHDAYETSKHLLREVPADAELLWINGISYYKKITERQQFTSALVALATEKLTTALDANIHDHERAVRLSKGLFDLTYYNGDFQQAGEYLDSISEHYPADHKVLWNKQFLLRYKKDWDQYYQAYESGIASGDRISYSPNKPYWTPERPSSDNVLIVREQGVGDELLFGHNLNYIIEKVNKVYLACDERLVPMMQLAFPSLELIPIKANSSTIQNQIKLKLLEDIDSWLPMGSIGQHIYNETSLHWHDEKFVRLPKEMQQTWLCKVNDHSNEHSLKIGISWRSGLRSGARNRNYLSINDVAHFMKQFPGATFYNLQYGDCDKELKKLKKLTGIDVITFAELDLKDDFLSTAALINSLDGVFTSGSSVFRLTVAVGKPCYVYVAREQSDNFMKPIEFYGKGKDKRHEKMFAYPPLIENKYPIVEAISNYMKRDFGL</sequence>
<dbReference type="Proteomes" id="UP000241222">
    <property type="component" value="Unassembled WGS sequence"/>
</dbReference>
<dbReference type="Gene3D" id="1.25.40.10">
    <property type="entry name" value="Tetratricopeptide repeat domain"/>
    <property type="match status" value="3"/>
</dbReference>
<dbReference type="EMBL" id="PYMH01000018">
    <property type="protein sequence ID" value="PSU29903.1"/>
    <property type="molecule type" value="Genomic_DNA"/>
</dbReference>
<protein>
    <submittedName>
        <fullName evidence="4">Uncharacterized protein</fullName>
    </submittedName>
</protein>
<dbReference type="InterPro" id="IPR011990">
    <property type="entry name" value="TPR-like_helical_dom_sf"/>
</dbReference>
<dbReference type="PANTHER" id="PTHR44858">
    <property type="entry name" value="TETRATRICOPEPTIDE REPEAT PROTEIN 6"/>
    <property type="match status" value="1"/>
</dbReference>
<dbReference type="GO" id="GO:0046813">
    <property type="term" value="P:receptor-mediated virion attachment to host cell"/>
    <property type="evidence" value="ECO:0007669"/>
    <property type="project" value="TreeGrafter"/>
</dbReference>
<dbReference type="AlphaFoldDB" id="A0A2T3INH7"/>
<evidence type="ECO:0000256" key="2">
    <source>
        <dbReference type="ARBA" id="ARBA00022803"/>
    </source>
</evidence>
<dbReference type="InterPro" id="IPR019734">
    <property type="entry name" value="TPR_rpt"/>
</dbReference>
<keyword evidence="5" id="KW-1185">Reference proteome</keyword>
<dbReference type="PROSITE" id="PS50005">
    <property type="entry name" value="TPR"/>
    <property type="match status" value="1"/>
</dbReference>
<evidence type="ECO:0000256" key="3">
    <source>
        <dbReference type="PROSITE-ProRule" id="PRU00339"/>
    </source>
</evidence>
<dbReference type="SUPFAM" id="SSF48452">
    <property type="entry name" value="TPR-like"/>
    <property type="match status" value="1"/>
</dbReference>
<reference evidence="4 5" key="1">
    <citation type="submission" date="2018-03" db="EMBL/GenBank/DDBJ databases">
        <title>Whole genome sequencing of Histamine producing bacteria.</title>
        <authorList>
            <person name="Butler K."/>
        </authorList>
    </citation>
    <scope>NUCLEOTIDE SEQUENCE [LARGE SCALE GENOMIC DNA]</scope>
    <source>
        <strain evidence="4 5">JCM 13586</strain>
    </source>
</reference>
<accession>A0A2T3INH7</accession>
<feature type="repeat" description="TPR" evidence="3">
    <location>
        <begin position="190"/>
        <end position="223"/>
    </location>
</feature>
<organism evidence="4 5">
    <name type="scientific">Photobacterium lutimaris</name>
    <dbReference type="NCBI Taxonomy" id="388278"/>
    <lineage>
        <taxon>Bacteria</taxon>
        <taxon>Pseudomonadati</taxon>
        <taxon>Pseudomonadota</taxon>
        <taxon>Gammaproteobacteria</taxon>
        <taxon>Vibrionales</taxon>
        <taxon>Vibrionaceae</taxon>
        <taxon>Photobacterium</taxon>
    </lineage>
</organism>
<keyword evidence="1" id="KW-0677">Repeat</keyword>
<gene>
    <name evidence="4" type="ORF">C9I99_24535</name>
</gene>
<evidence type="ECO:0000313" key="4">
    <source>
        <dbReference type="EMBL" id="PSU29903.1"/>
    </source>
</evidence>
<evidence type="ECO:0000313" key="5">
    <source>
        <dbReference type="Proteomes" id="UP000241222"/>
    </source>
</evidence>
<dbReference type="GO" id="GO:0009279">
    <property type="term" value="C:cell outer membrane"/>
    <property type="evidence" value="ECO:0007669"/>
    <property type="project" value="TreeGrafter"/>
</dbReference>
<name>A0A2T3INH7_9GAMM</name>
<dbReference type="PANTHER" id="PTHR44858:SF1">
    <property type="entry name" value="UDP-N-ACETYLGLUCOSAMINE--PEPTIDE N-ACETYLGLUCOSAMINYLTRANSFERASE SPINDLY-RELATED"/>
    <property type="match status" value="1"/>
</dbReference>
<comment type="caution">
    <text evidence="4">The sequence shown here is derived from an EMBL/GenBank/DDBJ whole genome shotgun (WGS) entry which is preliminary data.</text>
</comment>
<evidence type="ECO:0000256" key="1">
    <source>
        <dbReference type="ARBA" id="ARBA00022737"/>
    </source>
</evidence>
<dbReference type="RefSeq" id="WP_107351462.1">
    <property type="nucleotide sequence ID" value="NZ_PYMH01000018.1"/>
</dbReference>
<proteinExistence type="predicted"/>
<keyword evidence="2 3" id="KW-0802">TPR repeat</keyword>
<dbReference type="InterPro" id="IPR050498">
    <property type="entry name" value="Ycf3"/>
</dbReference>